<keyword evidence="4" id="KW-1185">Reference proteome</keyword>
<comment type="similarity">
    <text evidence="1">Belongs to the short-chain dehydrogenases/reductases (SDR) family.</text>
</comment>
<name>A0A9P9DJS5_9HYPO</name>
<evidence type="ECO:0000256" key="2">
    <source>
        <dbReference type="ARBA" id="ARBA00023002"/>
    </source>
</evidence>
<accession>A0A9P9DJS5</accession>
<dbReference type="AlphaFoldDB" id="A0A9P9DJS5"/>
<gene>
    <name evidence="3" type="ORF">EDB81DRAFT_952374</name>
</gene>
<dbReference type="PRINTS" id="PR00081">
    <property type="entry name" value="GDHRDH"/>
</dbReference>
<evidence type="ECO:0000313" key="3">
    <source>
        <dbReference type="EMBL" id="KAH7120458.1"/>
    </source>
</evidence>
<keyword evidence="2" id="KW-0560">Oxidoreductase</keyword>
<dbReference type="InterPro" id="IPR036291">
    <property type="entry name" value="NAD(P)-bd_dom_sf"/>
</dbReference>
<comment type="caution">
    <text evidence="3">The sequence shown here is derived from an EMBL/GenBank/DDBJ whole genome shotgun (WGS) entry which is preliminary data.</text>
</comment>
<dbReference type="Gene3D" id="3.40.50.720">
    <property type="entry name" value="NAD(P)-binding Rossmann-like Domain"/>
    <property type="match status" value="1"/>
</dbReference>
<dbReference type="EMBL" id="JAGMUV010000025">
    <property type="protein sequence ID" value="KAH7120458.1"/>
    <property type="molecule type" value="Genomic_DNA"/>
</dbReference>
<dbReference type="Proteomes" id="UP000738349">
    <property type="component" value="Unassembled WGS sequence"/>
</dbReference>
<dbReference type="InterPro" id="IPR002347">
    <property type="entry name" value="SDR_fam"/>
</dbReference>
<proteinExistence type="inferred from homology"/>
<dbReference type="GO" id="GO:0016491">
    <property type="term" value="F:oxidoreductase activity"/>
    <property type="evidence" value="ECO:0007669"/>
    <property type="project" value="UniProtKB-KW"/>
</dbReference>
<evidence type="ECO:0000256" key="1">
    <source>
        <dbReference type="ARBA" id="ARBA00006484"/>
    </source>
</evidence>
<organism evidence="3 4">
    <name type="scientific">Dactylonectria macrodidyma</name>
    <dbReference type="NCBI Taxonomy" id="307937"/>
    <lineage>
        <taxon>Eukaryota</taxon>
        <taxon>Fungi</taxon>
        <taxon>Dikarya</taxon>
        <taxon>Ascomycota</taxon>
        <taxon>Pezizomycotina</taxon>
        <taxon>Sordariomycetes</taxon>
        <taxon>Hypocreomycetidae</taxon>
        <taxon>Hypocreales</taxon>
        <taxon>Nectriaceae</taxon>
        <taxon>Dactylonectria</taxon>
    </lineage>
</organism>
<dbReference type="SUPFAM" id="SSF51735">
    <property type="entry name" value="NAD(P)-binding Rossmann-fold domains"/>
    <property type="match status" value="1"/>
</dbReference>
<dbReference type="PANTHER" id="PTHR42901:SF1">
    <property type="entry name" value="ALCOHOL DEHYDROGENASE"/>
    <property type="match status" value="1"/>
</dbReference>
<evidence type="ECO:0000313" key="4">
    <source>
        <dbReference type="Proteomes" id="UP000738349"/>
    </source>
</evidence>
<dbReference type="CDD" id="cd05233">
    <property type="entry name" value="SDR_c"/>
    <property type="match status" value="1"/>
</dbReference>
<reference evidence="3" key="1">
    <citation type="journal article" date="2021" name="Nat. Commun.">
        <title>Genetic determinants of endophytism in the Arabidopsis root mycobiome.</title>
        <authorList>
            <person name="Mesny F."/>
            <person name="Miyauchi S."/>
            <person name="Thiergart T."/>
            <person name="Pickel B."/>
            <person name="Atanasova L."/>
            <person name="Karlsson M."/>
            <person name="Huettel B."/>
            <person name="Barry K.W."/>
            <person name="Haridas S."/>
            <person name="Chen C."/>
            <person name="Bauer D."/>
            <person name="Andreopoulos W."/>
            <person name="Pangilinan J."/>
            <person name="LaButti K."/>
            <person name="Riley R."/>
            <person name="Lipzen A."/>
            <person name="Clum A."/>
            <person name="Drula E."/>
            <person name="Henrissat B."/>
            <person name="Kohler A."/>
            <person name="Grigoriev I.V."/>
            <person name="Martin F.M."/>
            <person name="Hacquard S."/>
        </authorList>
    </citation>
    <scope>NUCLEOTIDE SEQUENCE</scope>
    <source>
        <strain evidence="3">MPI-CAGE-AT-0147</strain>
    </source>
</reference>
<sequence length="297" mass="32128">MASTLTTSYHQESYAGISTSRPELSQAGKSVLVAGGSSGIGLSIAKSFAAAGAAQVVILGRRQEALDLAVAGVSAEYPGTKIVGYTCDTGDETSIEKLWSALKSDGIFVDVLVLCAAKISPEHTMLTLGAKGVWDEFVVNVKAPLDMTERFYKQEGRKVSHKLFLVFLSSAASHDSIASAPWPNYMATKSSANIVFQQISRNTEAKDMQIVSFHPGVHYTDLVKKATGKEGKGKVILPWDDIKLPGDFAVWAASDEAEFLHGRFLWAHWDVDELKAGPLRKRIDEEDGFLRVGIHGL</sequence>
<dbReference type="PANTHER" id="PTHR42901">
    <property type="entry name" value="ALCOHOL DEHYDROGENASE"/>
    <property type="match status" value="1"/>
</dbReference>
<dbReference type="Pfam" id="PF00106">
    <property type="entry name" value="adh_short"/>
    <property type="match status" value="1"/>
</dbReference>
<dbReference type="OrthoDB" id="1933717at2759"/>
<protein>
    <submittedName>
        <fullName evidence="3">Uncharacterized protein</fullName>
    </submittedName>
</protein>